<keyword evidence="3" id="KW-0436">Ligase</keyword>
<dbReference type="InterPro" id="IPR000873">
    <property type="entry name" value="AMP-dep_synth/lig_dom"/>
</dbReference>
<evidence type="ECO:0000256" key="2">
    <source>
        <dbReference type="ARBA" id="ARBA00005005"/>
    </source>
</evidence>
<gene>
    <name evidence="11" type="ORF">LQ564_25365</name>
</gene>
<dbReference type="RefSeq" id="WP_231060907.1">
    <property type="nucleotide sequence ID" value="NZ_JAJNOC010000017.1"/>
</dbReference>
<dbReference type="PROSITE" id="PS00455">
    <property type="entry name" value="AMP_BINDING"/>
    <property type="match status" value="1"/>
</dbReference>
<evidence type="ECO:0000256" key="6">
    <source>
        <dbReference type="ARBA" id="ARBA00039545"/>
    </source>
</evidence>
<reference evidence="11" key="1">
    <citation type="submission" date="2021-11" db="EMBL/GenBank/DDBJ databases">
        <title>The complete genome of Massilia sp sp. G4R7.</title>
        <authorList>
            <person name="Liu L."/>
            <person name="Yue J."/>
            <person name="Yuan J."/>
            <person name="Yang F."/>
            <person name="Li L."/>
        </authorList>
    </citation>
    <scope>NUCLEOTIDE SEQUENCE</scope>
    <source>
        <strain evidence="11">G4R7</strain>
    </source>
</reference>
<keyword evidence="4 8" id="KW-0472">Membrane</keyword>
<evidence type="ECO:0000259" key="9">
    <source>
        <dbReference type="Pfam" id="PF00501"/>
    </source>
</evidence>
<feature type="domain" description="AMP-dependent synthetase/ligase" evidence="9">
    <location>
        <begin position="30"/>
        <end position="419"/>
    </location>
</feature>
<dbReference type="InterPro" id="IPR045851">
    <property type="entry name" value="AMP-bd_C_sf"/>
</dbReference>
<keyword evidence="8" id="KW-1133">Transmembrane helix</keyword>
<evidence type="ECO:0000313" key="11">
    <source>
        <dbReference type="EMBL" id="MCD2519639.1"/>
    </source>
</evidence>
<dbReference type="EC" id="6.2.1.3" evidence="5"/>
<proteinExistence type="predicted"/>
<sequence>MEKIWLRSYPPGVPAEVALDPYPSLPAMLEHVSERFGDRPAFDNLGATLSWFELDTLSRQFAAWLHAAGLRKGDRVAIMLPNLLQYPVALFGAFRAGCAVVNVNPLYTARELRHQLADSGASAIVVLENFAHTLQQVLPSASLRHVVTTRVGDLLPFPKAQIVNLVVRHVRHMVPDWRIDGAVKFPEALARGATLSRPPAAMAPDAADIALLQYTGGTTGVPKGAILSHGNIVANIAQITAWIRATLDEGRETVVLPLPLYHVFALTAMLTFAAYGARIVLITNPRDIRGFVRELRHTKFTVLVGVNTLFNALLDAPGMRMVDLRRVKLAVAGGMALQRTVAERWHALSSRPLIEGYGLTETSPFVCANPLNAPAYTGTVGLPIPSTEVALLDDAGVEVPQGEAGEVCVRGPQVMRGYWNMPGETAHVFTQDGWLRTGDVGILDAGGFVRVVDRKKDVIIVSAFKVFPNEVEDVAAMHPGVLEVAAIPARDAQGTETVKLVVVRRDPGLSAEDLIDHCRRHLAPYKVPRLVAFRTDALPKSNIGKILRRVVVEEDSGAARGRSAPAPAG</sequence>
<dbReference type="PANTHER" id="PTHR43767">
    <property type="entry name" value="LONG-CHAIN-FATTY-ACID--COA LIGASE"/>
    <property type="match status" value="1"/>
</dbReference>
<comment type="pathway">
    <text evidence="2">Lipid metabolism; fatty acid beta-oxidation.</text>
</comment>
<comment type="subcellular location">
    <subcellularLocation>
        <location evidence="1">Membrane</location>
        <topology evidence="1">Peripheral membrane protein</topology>
    </subcellularLocation>
</comment>
<name>A0ABS8QDE1_9BURK</name>
<dbReference type="PANTHER" id="PTHR43767:SF8">
    <property type="entry name" value="LONG-CHAIN-FATTY-ACID--COA LIGASE"/>
    <property type="match status" value="1"/>
</dbReference>
<dbReference type="InterPro" id="IPR050237">
    <property type="entry name" value="ATP-dep_AMP-bd_enzyme"/>
</dbReference>
<dbReference type="Gene3D" id="3.30.300.30">
    <property type="match status" value="1"/>
</dbReference>
<feature type="domain" description="AMP-binding enzyme C-terminal" evidence="10">
    <location>
        <begin position="470"/>
        <end position="545"/>
    </location>
</feature>
<dbReference type="EMBL" id="JAJNOC010000017">
    <property type="protein sequence ID" value="MCD2519639.1"/>
    <property type="molecule type" value="Genomic_DNA"/>
</dbReference>
<evidence type="ECO:0000256" key="3">
    <source>
        <dbReference type="ARBA" id="ARBA00022598"/>
    </source>
</evidence>
<evidence type="ECO:0000256" key="7">
    <source>
        <dbReference type="ARBA" id="ARBA00042773"/>
    </source>
</evidence>
<keyword evidence="8" id="KW-0812">Transmembrane</keyword>
<organism evidence="11 12">
    <name type="scientific">Massilia phyllostachyos</name>
    <dbReference type="NCBI Taxonomy" id="2898585"/>
    <lineage>
        <taxon>Bacteria</taxon>
        <taxon>Pseudomonadati</taxon>
        <taxon>Pseudomonadota</taxon>
        <taxon>Betaproteobacteria</taxon>
        <taxon>Burkholderiales</taxon>
        <taxon>Oxalobacteraceae</taxon>
        <taxon>Telluria group</taxon>
        <taxon>Massilia</taxon>
    </lineage>
</organism>
<dbReference type="Proteomes" id="UP001179361">
    <property type="component" value="Unassembled WGS sequence"/>
</dbReference>
<keyword evidence="12" id="KW-1185">Reference proteome</keyword>
<dbReference type="Pfam" id="PF00501">
    <property type="entry name" value="AMP-binding"/>
    <property type="match status" value="1"/>
</dbReference>
<dbReference type="SUPFAM" id="SSF56801">
    <property type="entry name" value="Acetyl-CoA synthetase-like"/>
    <property type="match status" value="1"/>
</dbReference>
<evidence type="ECO:0000256" key="4">
    <source>
        <dbReference type="ARBA" id="ARBA00023136"/>
    </source>
</evidence>
<evidence type="ECO:0000256" key="1">
    <source>
        <dbReference type="ARBA" id="ARBA00004170"/>
    </source>
</evidence>
<dbReference type="InterPro" id="IPR025110">
    <property type="entry name" value="AMP-bd_C"/>
</dbReference>
<evidence type="ECO:0000313" key="12">
    <source>
        <dbReference type="Proteomes" id="UP001179361"/>
    </source>
</evidence>
<evidence type="ECO:0000256" key="5">
    <source>
        <dbReference type="ARBA" id="ARBA00026121"/>
    </source>
</evidence>
<evidence type="ECO:0000259" key="10">
    <source>
        <dbReference type="Pfam" id="PF13193"/>
    </source>
</evidence>
<dbReference type="Pfam" id="PF13193">
    <property type="entry name" value="AMP-binding_C"/>
    <property type="match status" value="1"/>
</dbReference>
<dbReference type="CDD" id="cd05936">
    <property type="entry name" value="FC-FACS_FadD_like"/>
    <property type="match status" value="1"/>
</dbReference>
<accession>A0ABS8QDE1</accession>
<dbReference type="InterPro" id="IPR020845">
    <property type="entry name" value="AMP-binding_CS"/>
</dbReference>
<protein>
    <recommendedName>
        <fullName evidence="6">Long-chain-fatty-acid--CoA ligase</fullName>
        <ecNumber evidence="5">6.2.1.3</ecNumber>
    </recommendedName>
    <alternativeName>
        <fullName evidence="7">Long-chain acyl-CoA synthetase</fullName>
    </alternativeName>
</protein>
<comment type="caution">
    <text evidence="11">The sequence shown here is derived from an EMBL/GenBank/DDBJ whole genome shotgun (WGS) entry which is preliminary data.</text>
</comment>
<dbReference type="InterPro" id="IPR042099">
    <property type="entry name" value="ANL_N_sf"/>
</dbReference>
<evidence type="ECO:0000256" key="8">
    <source>
        <dbReference type="SAM" id="Phobius"/>
    </source>
</evidence>
<dbReference type="Gene3D" id="3.40.50.12780">
    <property type="entry name" value="N-terminal domain of ligase-like"/>
    <property type="match status" value="1"/>
</dbReference>
<feature type="transmembrane region" description="Helical" evidence="8">
    <location>
        <begin position="260"/>
        <end position="281"/>
    </location>
</feature>